<feature type="transmembrane region" description="Helical" evidence="9">
    <location>
        <begin position="239"/>
        <end position="259"/>
    </location>
</feature>
<organism evidence="11">
    <name type="scientific">Cultellus attenuatus</name>
    <dbReference type="NCBI Taxonomy" id="444100"/>
    <lineage>
        <taxon>Eukaryota</taxon>
        <taxon>Metazoa</taxon>
        <taxon>Spiralia</taxon>
        <taxon>Lophotrochozoa</taxon>
        <taxon>Mollusca</taxon>
        <taxon>Bivalvia</taxon>
        <taxon>Autobranchia</taxon>
        <taxon>Heteroconchia</taxon>
        <taxon>Euheterodonta</taxon>
        <taxon>Imparidentia</taxon>
        <taxon>Adapedonta</taxon>
        <taxon>Solenoidea</taxon>
        <taxon>Cultellidae</taxon>
        <taxon>Cultellus</taxon>
    </lineage>
</organism>
<name>A0A8H2SMX2_9BIVA</name>
<evidence type="ECO:0000313" key="11">
    <source>
        <dbReference type="EMBL" id="QWS05426.1"/>
    </source>
</evidence>
<evidence type="ECO:0000256" key="5">
    <source>
        <dbReference type="ARBA" id="ARBA00022967"/>
    </source>
</evidence>
<dbReference type="PANTHER" id="PTHR11403:SF7">
    <property type="entry name" value="CYTOCHROME C OXIDASE SUBUNIT 3"/>
    <property type="match status" value="1"/>
</dbReference>
<comment type="subcellular location">
    <subcellularLocation>
        <location evidence="1">Membrane</location>
        <topology evidence="1">Multi-pass membrane protein</topology>
    </subcellularLocation>
</comment>
<dbReference type="GO" id="GO:0016020">
    <property type="term" value="C:membrane"/>
    <property type="evidence" value="ECO:0007669"/>
    <property type="project" value="UniProtKB-SubCell"/>
</dbReference>
<evidence type="ECO:0000259" key="10">
    <source>
        <dbReference type="PROSITE" id="PS50253"/>
    </source>
</evidence>
<proteinExistence type="inferred from homology"/>
<keyword evidence="6 9" id="KW-1133">Transmembrane helix</keyword>
<dbReference type="InterPro" id="IPR024791">
    <property type="entry name" value="Cyt_c/ubiquinol_Oxase_su3"/>
</dbReference>
<sequence>MSRTGYHLVDMSPWPVMAGISGFTITSGLIGLVHSFNPGILLLFLGFASLIGTVIMWWADVITEGTILGQHTSLVARGLRVGMMLFILSEVAFFFSLFWAFFHCSLGALCQHELWPHAGILPIAYYSIPLLNTGLLLASGVSVTWAHKAVKCWNVSEAKQALFITIFLGMYFTKLQWDEYNVVSFCISDGSFGSTFFVMTGFHGLHVIIGTIFLIVCLGRTHLYHFHKGENHVGLEMAIWYWHFVDIVWLFVYSFVYCWGMW</sequence>
<accession>A0A8H2SMX2</accession>
<evidence type="ECO:0000256" key="7">
    <source>
        <dbReference type="ARBA" id="ARBA00023136"/>
    </source>
</evidence>
<reference evidence="11" key="1">
    <citation type="submission" date="2021-02" db="EMBL/GenBank/DDBJ databases">
        <authorList>
            <person name="Li H."/>
            <person name="Yu R."/>
            <person name="Ma P."/>
            <person name="Li C."/>
        </authorList>
    </citation>
    <scope>NUCLEOTIDE SEQUENCE</scope>
</reference>
<dbReference type="AlphaFoldDB" id="A0A8H2SMX2"/>
<geneLocation type="mitochondrion" evidence="11"/>
<dbReference type="GO" id="GO:0006123">
    <property type="term" value="P:mitochondrial electron transport, cytochrome c to oxygen"/>
    <property type="evidence" value="ECO:0007669"/>
    <property type="project" value="TreeGrafter"/>
</dbReference>
<dbReference type="GO" id="GO:0005739">
    <property type="term" value="C:mitochondrion"/>
    <property type="evidence" value="ECO:0007669"/>
    <property type="project" value="TreeGrafter"/>
</dbReference>
<dbReference type="CDD" id="cd01665">
    <property type="entry name" value="Cyt_c_Oxidase_III"/>
    <property type="match status" value="1"/>
</dbReference>
<keyword evidence="7 9" id="KW-0472">Membrane</keyword>
<feature type="domain" description="Heme-copper oxidase subunit III family profile" evidence="10">
    <location>
        <begin position="2"/>
        <end position="261"/>
    </location>
</feature>
<dbReference type="SUPFAM" id="SSF81452">
    <property type="entry name" value="Cytochrome c oxidase subunit III-like"/>
    <property type="match status" value="1"/>
</dbReference>
<dbReference type="Gene3D" id="1.10.287.70">
    <property type="match status" value="1"/>
</dbReference>
<feature type="transmembrane region" description="Helical" evidence="9">
    <location>
        <begin position="40"/>
        <end position="59"/>
    </location>
</feature>
<feature type="transmembrane region" description="Helical" evidence="9">
    <location>
        <begin position="123"/>
        <end position="146"/>
    </location>
</feature>
<feature type="transmembrane region" description="Helical" evidence="9">
    <location>
        <begin position="196"/>
        <end position="219"/>
    </location>
</feature>
<dbReference type="Pfam" id="PF00510">
    <property type="entry name" value="COX3"/>
    <property type="match status" value="1"/>
</dbReference>
<keyword evidence="4 8" id="KW-0812">Transmembrane</keyword>
<dbReference type="PANTHER" id="PTHR11403">
    <property type="entry name" value="CYTOCHROME C OXIDASE SUBUNIT III"/>
    <property type="match status" value="1"/>
</dbReference>
<protein>
    <recommendedName>
        <fullName evidence="3 8">Cytochrome c oxidase subunit 3</fullName>
    </recommendedName>
</protein>
<comment type="function">
    <text evidence="8">Component of the cytochrome c oxidase, the last enzyme in the mitochondrial electron transport chain which drives oxidative phosphorylation. The respiratory chain contains 3 multisubunit complexes succinate dehydrogenase (complex II, CII), ubiquinol-cytochrome c oxidoreductase (cytochrome b-c1 complex, complex III, CIII) and cytochrome c oxidase (complex IV, CIV), that cooperate to transfer electrons derived from NADH and succinate to molecular oxygen, creating an electrochemical gradient over the inner membrane that drives transmembrane transport and the ATP synthase. Cytochrome c oxidase is the component of the respiratory chain that catalyzes the reduction of oxygen to water. Electrons originating from reduced cytochrome c in the intermembrane space (IMS) are transferred via the dinuclear copper A center (CU(A)) of subunit 2 and heme A of subunit 1 to the active site in subunit 1, a binuclear center (BNC) formed by heme A3 and copper B (CU(B)). The BNC reduces molecular oxygen to 2 water molecules using 4 electrons from cytochrome c in the IMS and 4 protons from the mitochondrial matrix.</text>
</comment>
<dbReference type="InterPro" id="IPR013833">
    <property type="entry name" value="Cyt_c_oxidase_su3_a-hlx"/>
</dbReference>
<dbReference type="InterPro" id="IPR000298">
    <property type="entry name" value="Cyt_c_oxidase-like_su3"/>
</dbReference>
<dbReference type="EMBL" id="MW653805">
    <property type="protein sequence ID" value="QWS05426.1"/>
    <property type="molecule type" value="Genomic_DNA"/>
</dbReference>
<evidence type="ECO:0000256" key="3">
    <source>
        <dbReference type="ARBA" id="ARBA00015944"/>
    </source>
</evidence>
<evidence type="ECO:0000256" key="1">
    <source>
        <dbReference type="ARBA" id="ARBA00004141"/>
    </source>
</evidence>
<gene>
    <name evidence="11" type="primary">cox3</name>
</gene>
<dbReference type="InterPro" id="IPR035973">
    <property type="entry name" value="Cyt_c_oxidase_su3-like_sf"/>
</dbReference>
<dbReference type="InterPro" id="IPR033945">
    <property type="entry name" value="Cyt_c_oxase_su3_dom"/>
</dbReference>
<evidence type="ECO:0000256" key="6">
    <source>
        <dbReference type="ARBA" id="ARBA00022989"/>
    </source>
</evidence>
<feature type="transmembrane region" description="Helical" evidence="9">
    <location>
        <begin position="12"/>
        <end position="33"/>
    </location>
</feature>
<keyword evidence="5" id="KW-1278">Translocase</keyword>
<evidence type="ECO:0000256" key="4">
    <source>
        <dbReference type="ARBA" id="ARBA00022692"/>
    </source>
</evidence>
<evidence type="ECO:0000256" key="9">
    <source>
        <dbReference type="SAM" id="Phobius"/>
    </source>
</evidence>
<feature type="transmembrane region" description="Helical" evidence="9">
    <location>
        <begin position="79"/>
        <end position="102"/>
    </location>
</feature>
<dbReference type="PROSITE" id="PS50253">
    <property type="entry name" value="COX3"/>
    <property type="match status" value="1"/>
</dbReference>
<dbReference type="Gene3D" id="1.20.120.80">
    <property type="entry name" value="Cytochrome c oxidase, subunit III, four-helix bundle"/>
    <property type="match status" value="1"/>
</dbReference>
<dbReference type="GO" id="GO:0004129">
    <property type="term" value="F:cytochrome-c oxidase activity"/>
    <property type="evidence" value="ECO:0007669"/>
    <property type="project" value="InterPro"/>
</dbReference>
<evidence type="ECO:0000256" key="2">
    <source>
        <dbReference type="ARBA" id="ARBA00010581"/>
    </source>
</evidence>
<evidence type="ECO:0000256" key="8">
    <source>
        <dbReference type="RuleBase" id="RU003375"/>
    </source>
</evidence>
<keyword evidence="8 11" id="KW-0496">Mitochondrion</keyword>
<comment type="similarity">
    <text evidence="2 8">Belongs to the cytochrome c oxidase subunit 3 family.</text>
</comment>